<evidence type="ECO:0008006" key="4">
    <source>
        <dbReference type="Google" id="ProtNLM"/>
    </source>
</evidence>
<name>A0A383CFE4_9ZZZZ</name>
<protein>
    <recommendedName>
        <fullName evidence="4">Sigma 54 modulation/S30EA ribosomal protein C-terminal domain-containing protein</fullName>
    </recommendedName>
</protein>
<dbReference type="CDD" id="cd00552">
    <property type="entry name" value="RaiA"/>
    <property type="match status" value="1"/>
</dbReference>
<dbReference type="Pfam" id="PF02482">
    <property type="entry name" value="Ribosomal_S30AE"/>
    <property type="match status" value="1"/>
</dbReference>
<dbReference type="GO" id="GO:0045900">
    <property type="term" value="P:negative regulation of translational elongation"/>
    <property type="evidence" value="ECO:0007669"/>
    <property type="project" value="TreeGrafter"/>
</dbReference>
<dbReference type="NCBIfam" id="TIGR00741">
    <property type="entry name" value="yfiA"/>
    <property type="match status" value="1"/>
</dbReference>
<dbReference type="AlphaFoldDB" id="A0A383CFE4"/>
<dbReference type="InterPro" id="IPR003489">
    <property type="entry name" value="RHF/RaiA"/>
</dbReference>
<dbReference type="Gene3D" id="3.30.160.100">
    <property type="entry name" value="Ribosome hibernation promotion factor-like"/>
    <property type="match status" value="1"/>
</dbReference>
<dbReference type="GO" id="GO:0043024">
    <property type="term" value="F:ribosomal small subunit binding"/>
    <property type="evidence" value="ECO:0007669"/>
    <property type="project" value="TreeGrafter"/>
</dbReference>
<dbReference type="PANTHER" id="PTHR33231:SF1">
    <property type="entry name" value="30S RIBOSOMAL PROTEIN"/>
    <property type="match status" value="1"/>
</dbReference>
<accession>A0A383CFE4</accession>
<gene>
    <name evidence="3" type="ORF">METZ01_LOCUS483708</name>
</gene>
<reference evidence="3" key="1">
    <citation type="submission" date="2018-05" db="EMBL/GenBank/DDBJ databases">
        <authorList>
            <person name="Lanie J.A."/>
            <person name="Ng W.-L."/>
            <person name="Kazmierczak K.M."/>
            <person name="Andrzejewski T.M."/>
            <person name="Davidsen T.M."/>
            <person name="Wayne K.J."/>
            <person name="Tettelin H."/>
            <person name="Glass J.I."/>
            <person name="Rusch D."/>
            <person name="Podicherti R."/>
            <person name="Tsui H.-C.T."/>
            <person name="Winkler M.E."/>
        </authorList>
    </citation>
    <scope>NUCLEOTIDE SEQUENCE</scope>
</reference>
<keyword evidence="1" id="KW-0810">Translation regulation</keyword>
<evidence type="ECO:0000256" key="1">
    <source>
        <dbReference type="ARBA" id="ARBA00022845"/>
    </source>
</evidence>
<organism evidence="3">
    <name type="scientific">marine metagenome</name>
    <dbReference type="NCBI Taxonomy" id="408172"/>
    <lineage>
        <taxon>unclassified sequences</taxon>
        <taxon>metagenomes</taxon>
        <taxon>ecological metagenomes</taxon>
    </lineage>
</organism>
<dbReference type="EMBL" id="UINC01208355">
    <property type="protein sequence ID" value="SVE30854.1"/>
    <property type="molecule type" value="Genomic_DNA"/>
</dbReference>
<evidence type="ECO:0000313" key="3">
    <source>
        <dbReference type="EMBL" id="SVE30854.1"/>
    </source>
</evidence>
<dbReference type="SUPFAM" id="SSF69754">
    <property type="entry name" value="Ribosome binding protein Y (YfiA homologue)"/>
    <property type="match status" value="1"/>
</dbReference>
<feature type="region of interest" description="Disordered" evidence="2">
    <location>
        <begin position="89"/>
        <end position="109"/>
    </location>
</feature>
<dbReference type="PANTHER" id="PTHR33231">
    <property type="entry name" value="30S RIBOSOMAL PROTEIN"/>
    <property type="match status" value="1"/>
</dbReference>
<dbReference type="GO" id="GO:0022627">
    <property type="term" value="C:cytosolic small ribosomal subunit"/>
    <property type="evidence" value="ECO:0007669"/>
    <property type="project" value="TreeGrafter"/>
</dbReference>
<evidence type="ECO:0000256" key="2">
    <source>
        <dbReference type="SAM" id="MobiDB-lite"/>
    </source>
</evidence>
<sequence>MKQIITGRNIEITDAIKNRLDRKINKTFHGIGENTDIHVSLHVEKHRHMAEVTVKTKGFTAHANEETDDLYITMDSVLEKIEKQLKKHKRRKLNQKIKNGAELKNNLNS</sequence>
<dbReference type="InterPro" id="IPR050574">
    <property type="entry name" value="HPF/YfiA_ribosome-assoc"/>
</dbReference>
<proteinExistence type="predicted"/>
<dbReference type="InterPro" id="IPR036567">
    <property type="entry name" value="RHF-like"/>
</dbReference>